<dbReference type="HAMAP" id="MF_00115">
    <property type="entry name" value="MscL"/>
    <property type="match status" value="1"/>
</dbReference>
<keyword evidence="6" id="KW-0406">Ion transport</keyword>
<evidence type="ECO:0000256" key="5">
    <source>
        <dbReference type="ARBA" id="ARBA00022989"/>
    </source>
</evidence>
<dbReference type="InterPro" id="IPR036019">
    <property type="entry name" value="MscL_channel"/>
</dbReference>
<feature type="transmembrane region" description="Helical" evidence="9">
    <location>
        <begin position="21"/>
        <end position="51"/>
    </location>
</feature>
<keyword evidence="5 9" id="KW-1133">Transmembrane helix</keyword>
<organism evidence="11">
    <name type="scientific">freshwater metagenome</name>
    <dbReference type="NCBI Taxonomy" id="449393"/>
    <lineage>
        <taxon>unclassified sequences</taxon>
        <taxon>metagenomes</taxon>
        <taxon>ecological metagenomes</taxon>
    </lineage>
</organism>
<evidence type="ECO:0000313" key="11">
    <source>
        <dbReference type="EMBL" id="CAB4875137.1"/>
    </source>
</evidence>
<evidence type="ECO:0000313" key="10">
    <source>
        <dbReference type="EMBL" id="CAB4821050.1"/>
    </source>
</evidence>
<evidence type="ECO:0000256" key="7">
    <source>
        <dbReference type="ARBA" id="ARBA00023136"/>
    </source>
</evidence>
<name>A0A6J7DWU7_9ZZZZ</name>
<gene>
    <name evidence="10" type="ORF">UFOPK3164_00418</name>
    <name evidence="11" type="ORF">UFOPK3427_01077</name>
    <name evidence="12" type="ORF">UFOPK4112_00009</name>
</gene>
<evidence type="ECO:0000313" key="12">
    <source>
        <dbReference type="EMBL" id="CAB5005840.1"/>
    </source>
</evidence>
<keyword evidence="8" id="KW-0407">Ion channel</keyword>
<dbReference type="NCBIfam" id="TIGR00220">
    <property type="entry name" value="mscL"/>
    <property type="match status" value="1"/>
</dbReference>
<dbReference type="InterPro" id="IPR001185">
    <property type="entry name" value="MS_channel"/>
</dbReference>
<evidence type="ECO:0000256" key="4">
    <source>
        <dbReference type="ARBA" id="ARBA00022692"/>
    </source>
</evidence>
<keyword evidence="7 9" id="KW-0472">Membrane</keyword>
<accession>A0A6J7DWU7</accession>
<dbReference type="PRINTS" id="PR01264">
    <property type="entry name" value="MECHCHANNEL"/>
</dbReference>
<reference evidence="11" key="1">
    <citation type="submission" date="2020-05" db="EMBL/GenBank/DDBJ databases">
        <authorList>
            <person name="Chiriac C."/>
            <person name="Salcher M."/>
            <person name="Ghai R."/>
            <person name="Kavagutti S V."/>
        </authorList>
    </citation>
    <scope>NUCLEOTIDE SEQUENCE</scope>
</reference>
<dbReference type="AlphaFoldDB" id="A0A6J7DWU7"/>
<evidence type="ECO:0000256" key="6">
    <source>
        <dbReference type="ARBA" id="ARBA00023065"/>
    </source>
</evidence>
<dbReference type="EMBL" id="CAFBPM010000001">
    <property type="protein sequence ID" value="CAB5005840.1"/>
    <property type="molecule type" value="Genomic_DNA"/>
</dbReference>
<protein>
    <submittedName>
        <fullName evidence="11">Unannotated protein</fullName>
    </submittedName>
</protein>
<keyword evidence="2" id="KW-0813">Transport</keyword>
<dbReference type="EMBL" id="CAFBLT010000001">
    <property type="protein sequence ID" value="CAB4875137.1"/>
    <property type="molecule type" value="Genomic_DNA"/>
</dbReference>
<dbReference type="PANTHER" id="PTHR30266:SF2">
    <property type="entry name" value="LARGE-CONDUCTANCE MECHANOSENSITIVE CHANNEL"/>
    <property type="match status" value="1"/>
</dbReference>
<dbReference type="EMBL" id="CAFABE010000011">
    <property type="protein sequence ID" value="CAB4821050.1"/>
    <property type="molecule type" value="Genomic_DNA"/>
</dbReference>
<evidence type="ECO:0000256" key="3">
    <source>
        <dbReference type="ARBA" id="ARBA00022475"/>
    </source>
</evidence>
<comment type="subcellular location">
    <subcellularLocation>
        <location evidence="1">Membrane</location>
        <topology evidence="1">Multi-pass membrane protein</topology>
    </subcellularLocation>
</comment>
<evidence type="ECO:0000256" key="2">
    <source>
        <dbReference type="ARBA" id="ARBA00022448"/>
    </source>
</evidence>
<dbReference type="GO" id="GO:0016020">
    <property type="term" value="C:membrane"/>
    <property type="evidence" value="ECO:0007669"/>
    <property type="project" value="UniProtKB-SubCell"/>
</dbReference>
<evidence type="ECO:0000256" key="8">
    <source>
        <dbReference type="ARBA" id="ARBA00023303"/>
    </source>
</evidence>
<sequence>MNEKEKQSILKEFRAFILRGNVVDLAVAVAIGAAFTAVVTSLVAAFITPIIGALFGKDFAHLSFTINDSKFQYGLFVNALITFLITATAVFFFVVKPTQHLLRRLGMAPSDAPEKAPCPRCFSDIPVMASRCAACTSKLEKNWSQSAN</sequence>
<keyword evidence="3" id="KW-1003">Cell membrane</keyword>
<dbReference type="Gene3D" id="1.10.1200.120">
    <property type="entry name" value="Large-conductance mechanosensitive channel, MscL, domain 1"/>
    <property type="match status" value="1"/>
</dbReference>
<dbReference type="SUPFAM" id="SSF81330">
    <property type="entry name" value="Gated mechanosensitive channel"/>
    <property type="match status" value="1"/>
</dbReference>
<proteinExistence type="inferred from homology"/>
<keyword evidence="4 9" id="KW-0812">Transmembrane</keyword>
<dbReference type="PANTHER" id="PTHR30266">
    <property type="entry name" value="MECHANOSENSITIVE CHANNEL MSCL"/>
    <property type="match status" value="1"/>
</dbReference>
<dbReference type="InterPro" id="IPR037673">
    <property type="entry name" value="MSC/AndL"/>
</dbReference>
<dbReference type="GO" id="GO:0008381">
    <property type="term" value="F:mechanosensitive monoatomic ion channel activity"/>
    <property type="evidence" value="ECO:0007669"/>
    <property type="project" value="InterPro"/>
</dbReference>
<dbReference type="Pfam" id="PF01741">
    <property type="entry name" value="MscL"/>
    <property type="match status" value="1"/>
</dbReference>
<evidence type="ECO:0000256" key="9">
    <source>
        <dbReference type="SAM" id="Phobius"/>
    </source>
</evidence>
<feature type="transmembrane region" description="Helical" evidence="9">
    <location>
        <begin position="71"/>
        <end position="95"/>
    </location>
</feature>
<evidence type="ECO:0000256" key="1">
    <source>
        <dbReference type="ARBA" id="ARBA00004141"/>
    </source>
</evidence>